<dbReference type="Gene3D" id="1.10.10.10">
    <property type="entry name" value="Winged helix-like DNA-binding domain superfamily/Winged helix DNA-binding domain"/>
    <property type="match status" value="1"/>
</dbReference>
<dbReference type="PROSITE" id="PS50921">
    <property type="entry name" value="ANTAR"/>
    <property type="match status" value="1"/>
</dbReference>
<dbReference type="InterPro" id="IPR049021">
    <property type="entry name" value="AmiR_N"/>
</dbReference>
<evidence type="ECO:0000313" key="3">
    <source>
        <dbReference type="Proteomes" id="UP000008070"/>
    </source>
</evidence>
<evidence type="ECO:0000259" key="1">
    <source>
        <dbReference type="PROSITE" id="PS50921"/>
    </source>
</evidence>
<dbReference type="Gene3D" id="3.40.50.2300">
    <property type="match status" value="1"/>
</dbReference>
<dbReference type="Pfam" id="PF03861">
    <property type="entry name" value="ANTAR"/>
    <property type="match status" value="1"/>
</dbReference>
<dbReference type="Proteomes" id="UP000008070">
    <property type="component" value="Chromosome"/>
</dbReference>
<dbReference type="InterPro" id="IPR036388">
    <property type="entry name" value="WH-like_DNA-bd_sf"/>
</dbReference>
<proteinExistence type="predicted"/>
<dbReference type="EMBL" id="FP103042">
    <property type="protein sequence ID" value="CAX26039.1"/>
    <property type="molecule type" value="Genomic_DNA"/>
</dbReference>
<sequence length="169" mass="18542">MLHIRRIGCTVYADWPIPSRPPRETDIALCLLSETGAALPDWPEVPLIAILEYESPVIVRSLLDSNAHGIVTKPIRAFGILSTLLLTRSLHRFGQRQKAKTDRLEETLRSRRLIDRAAEALAASGFGTLETCHQAIRRAAMAGRVTAASLAEDILAGKAVAAIEMHRKS</sequence>
<protein>
    <submittedName>
        <fullName evidence="2">Aliphatic amidase regulator, AmiR</fullName>
    </submittedName>
</protein>
<accession>C7CET7</accession>
<dbReference type="Pfam" id="PF21332">
    <property type="entry name" value="AmiR_N"/>
    <property type="match status" value="1"/>
</dbReference>
<dbReference type="GO" id="GO:0003723">
    <property type="term" value="F:RNA binding"/>
    <property type="evidence" value="ECO:0007669"/>
    <property type="project" value="InterPro"/>
</dbReference>
<gene>
    <name evidence="2" type="ORF">METD_I4410</name>
</gene>
<name>C7CET7_METED</name>
<dbReference type="HOGENOM" id="CLU_108803_1_0_5"/>
<feature type="domain" description="ANTAR" evidence="1">
    <location>
        <begin position="94"/>
        <end position="155"/>
    </location>
</feature>
<dbReference type="InterPro" id="IPR005561">
    <property type="entry name" value="ANTAR"/>
</dbReference>
<dbReference type="SUPFAM" id="SSF52172">
    <property type="entry name" value="CheY-like"/>
    <property type="match status" value="1"/>
</dbReference>
<organism evidence="2 3">
    <name type="scientific">Methylorubrum extorquens (strain DSM 6343 / CIP 106787 / DM4)</name>
    <name type="common">Methylobacterium extorquens</name>
    <dbReference type="NCBI Taxonomy" id="661410"/>
    <lineage>
        <taxon>Bacteria</taxon>
        <taxon>Pseudomonadati</taxon>
        <taxon>Pseudomonadota</taxon>
        <taxon>Alphaproteobacteria</taxon>
        <taxon>Hyphomicrobiales</taxon>
        <taxon>Methylobacteriaceae</taxon>
        <taxon>Methylorubrum</taxon>
    </lineage>
</organism>
<dbReference type="AlphaFoldDB" id="C7CET7"/>
<reference evidence="3" key="1">
    <citation type="journal article" date="2009" name="PLoS ONE">
        <title>Methylobacterium genome sequences: a reference blueprint to investigate microbial metabolism of C1 compounds from natural and industrial sources.</title>
        <authorList>
            <person name="Vuilleumier S."/>
            <person name="Chistoserdova L."/>
            <person name="Lee M.-C."/>
            <person name="Bringel F."/>
            <person name="Lajus A."/>
            <person name="Zhou Y."/>
            <person name="Gourion B."/>
            <person name="Barbe V."/>
            <person name="Chang J."/>
            <person name="Cruveiller S."/>
            <person name="Dossat C."/>
            <person name="Gillett W."/>
            <person name="Gruffaz C."/>
            <person name="Haugen E."/>
            <person name="Hourcade E."/>
            <person name="Levy R."/>
            <person name="Mangenot S."/>
            <person name="Muller E."/>
            <person name="Nadalig T."/>
            <person name="Pagni M."/>
            <person name="Penny C."/>
            <person name="Peyraud R."/>
            <person name="Robinson D.G."/>
            <person name="Roche D."/>
            <person name="Rouy Z."/>
            <person name="Saenampechek C."/>
            <person name="Salvignol G."/>
            <person name="Vallenet D."/>
            <person name="Wu Z."/>
            <person name="Marx C.J."/>
            <person name="Vorholt J.A."/>
            <person name="Olson M.V."/>
            <person name="Kaul R."/>
            <person name="Weissenbach J."/>
            <person name="Medigue C."/>
            <person name="Lidstrom M.E."/>
        </authorList>
    </citation>
    <scope>NUCLEOTIDE SEQUENCE [LARGE SCALE GENOMIC DNA]</scope>
    <source>
        <strain evidence="3">DSM 6343 / CIP 106787 / DM4</strain>
    </source>
</reference>
<dbReference type="InterPro" id="IPR011006">
    <property type="entry name" value="CheY-like_superfamily"/>
</dbReference>
<evidence type="ECO:0000313" key="2">
    <source>
        <dbReference type="EMBL" id="CAX26039.1"/>
    </source>
</evidence>
<dbReference type="KEGG" id="mdi:METDI4410"/>